<feature type="compositionally biased region" description="Gly residues" evidence="1">
    <location>
        <begin position="18"/>
        <end position="31"/>
    </location>
</feature>
<reference evidence="2" key="1">
    <citation type="submission" date="2019-08" db="EMBL/GenBank/DDBJ databases">
        <title>Three high-quality genomes provides insights into domestication of ducks.</title>
        <authorList>
            <person name="Hou Z.C."/>
            <person name="Zhu F."/>
            <person name="Yin Z.T."/>
            <person name="Zhang F."/>
        </authorList>
    </citation>
    <scope>NUCLEOTIDE SEQUENCE [LARGE SCALE GENOMIC DNA]</scope>
</reference>
<proteinExistence type="predicted"/>
<dbReference type="AlphaFoldDB" id="A0A8B9R695"/>
<evidence type="ECO:0000256" key="1">
    <source>
        <dbReference type="SAM" id="MobiDB-lite"/>
    </source>
</evidence>
<evidence type="ECO:0000313" key="2">
    <source>
        <dbReference type="Ensembl" id="ENSAPLP00020003371.1"/>
    </source>
</evidence>
<evidence type="ECO:0000313" key="3">
    <source>
        <dbReference type="Proteomes" id="UP000694400"/>
    </source>
</evidence>
<feature type="region of interest" description="Disordered" evidence="1">
    <location>
        <begin position="1"/>
        <end position="36"/>
    </location>
</feature>
<dbReference type="Proteomes" id="UP000694400">
    <property type="component" value="Chromosome 13"/>
</dbReference>
<name>A0A8B9R695_ANAPL</name>
<organism evidence="2 3">
    <name type="scientific">Anas platyrhynchos</name>
    <name type="common">Mallard</name>
    <name type="synonym">Anas boschas</name>
    <dbReference type="NCBI Taxonomy" id="8839"/>
    <lineage>
        <taxon>Eukaryota</taxon>
        <taxon>Metazoa</taxon>
        <taxon>Chordata</taxon>
        <taxon>Craniata</taxon>
        <taxon>Vertebrata</taxon>
        <taxon>Euteleostomi</taxon>
        <taxon>Archelosauria</taxon>
        <taxon>Archosauria</taxon>
        <taxon>Dinosauria</taxon>
        <taxon>Saurischia</taxon>
        <taxon>Theropoda</taxon>
        <taxon>Coelurosauria</taxon>
        <taxon>Aves</taxon>
        <taxon>Neognathae</taxon>
        <taxon>Galloanserae</taxon>
        <taxon>Anseriformes</taxon>
        <taxon>Anatidae</taxon>
        <taxon>Anatinae</taxon>
        <taxon>Anas</taxon>
    </lineage>
</organism>
<protein>
    <submittedName>
        <fullName evidence="2">Uncharacterized protein</fullName>
    </submittedName>
</protein>
<dbReference type="Ensembl" id="ENSAPLT00020003622.1">
    <property type="protein sequence ID" value="ENSAPLP00020003371.1"/>
    <property type="gene ID" value="ENSAPLG00020002479.1"/>
</dbReference>
<reference evidence="2" key="2">
    <citation type="submission" date="2025-08" db="UniProtKB">
        <authorList>
            <consortium name="Ensembl"/>
        </authorList>
    </citation>
    <scope>IDENTIFICATION</scope>
</reference>
<reference evidence="2" key="3">
    <citation type="submission" date="2025-09" db="UniProtKB">
        <authorList>
            <consortium name="Ensembl"/>
        </authorList>
    </citation>
    <scope>IDENTIFICATION</scope>
</reference>
<accession>A0A8B9R695</accession>
<sequence length="73" mass="7886">SAAGCYWDTARPGLRDAAGGGRGQTPQGGVGLPQETPPVSVRLEFPFKVILNVLRLLFTLKLLRTPLEVIKEL</sequence>